<dbReference type="InterPro" id="IPR036514">
    <property type="entry name" value="SGNH_hydro_sf"/>
</dbReference>
<dbReference type="RefSeq" id="WP_281462350.1">
    <property type="nucleotide sequence ID" value="NZ_JASBAN010000001.1"/>
</dbReference>
<organism evidence="2 3">
    <name type="scientific">Commensalibacter nepenthis</name>
    <dbReference type="NCBI Taxonomy" id="3043872"/>
    <lineage>
        <taxon>Bacteria</taxon>
        <taxon>Pseudomonadati</taxon>
        <taxon>Pseudomonadota</taxon>
        <taxon>Alphaproteobacteria</taxon>
        <taxon>Acetobacterales</taxon>
        <taxon>Acetobacteraceae</taxon>
    </lineage>
</organism>
<proteinExistence type="predicted"/>
<dbReference type="Gene3D" id="3.40.50.1110">
    <property type="entry name" value="SGNH hydrolase"/>
    <property type="match status" value="1"/>
</dbReference>
<dbReference type="PANTHER" id="PTHR30383:SF29">
    <property type="entry name" value="SGNH HYDROLASE-TYPE ESTERASE DOMAIN-CONTAINING PROTEIN"/>
    <property type="match status" value="1"/>
</dbReference>
<keyword evidence="2" id="KW-0378">Hydrolase</keyword>
<dbReference type="Pfam" id="PF13472">
    <property type="entry name" value="Lipase_GDSL_2"/>
    <property type="match status" value="1"/>
</dbReference>
<dbReference type="PANTHER" id="PTHR30383">
    <property type="entry name" value="THIOESTERASE 1/PROTEASE 1/LYSOPHOSPHOLIPASE L1"/>
    <property type="match status" value="1"/>
</dbReference>
<protein>
    <submittedName>
        <fullName evidence="2">SGNH/GDSL hydrolase family protein</fullName>
    </submittedName>
</protein>
<dbReference type="CDD" id="cd01839">
    <property type="entry name" value="SGNH_arylesterase_like"/>
    <property type="match status" value="1"/>
</dbReference>
<evidence type="ECO:0000313" key="3">
    <source>
        <dbReference type="Proteomes" id="UP001431775"/>
    </source>
</evidence>
<name>A0ABT6Q746_9PROT</name>
<dbReference type="EMBL" id="JASBAN010000001">
    <property type="protein sequence ID" value="MDI2112719.1"/>
    <property type="molecule type" value="Genomic_DNA"/>
</dbReference>
<evidence type="ECO:0000313" key="2">
    <source>
        <dbReference type="EMBL" id="MDI2112719.1"/>
    </source>
</evidence>
<gene>
    <name evidence="2" type="ORF">QJV33_05390</name>
</gene>
<dbReference type="Proteomes" id="UP001431775">
    <property type="component" value="Unassembled WGS sequence"/>
</dbReference>
<comment type="caution">
    <text evidence="2">The sequence shown here is derived from an EMBL/GenBank/DDBJ whole genome shotgun (WGS) entry which is preliminary data.</text>
</comment>
<dbReference type="InterPro" id="IPR051532">
    <property type="entry name" value="Ester_Hydrolysis_Enzymes"/>
</dbReference>
<sequence length="213" mass="23883">MREKTILLYGDSNTHGTKPMSGFGESERFTPNERWTGILQKKLNQYHIIEEGLSGRTTVHNDPIDGKHKNGLTYLRPCLESHNPIDIVVLMLGTNDLKTRFSVMAVDIAYSNDRLIAEIKSCYVGSQQKCPQIILLCPPPINEVKGNLGDIFAGGEEKSKLLSHYYRKVASKHNLTFLDIGSVVTVSHIDGIHYDQDQHIKLAQAIQNLIESL</sequence>
<reference evidence="2" key="1">
    <citation type="submission" date="2023-05" db="EMBL/GenBank/DDBJ databases">
        <title>Whole genome sequence of Commensalibacter sp.</title>
        <authorList>
            <person name="Charoenyingcharoen P."/>
            <person name="Yukphan P."/>
        </authorList>
    </citation>
    <scope>NUCLEOTIDE SEQUENCE</scope>
    <source>
        <strain evidence="2">TBRC 10068</strain>
    </source>
</reference>
<dbReference type="SUPFAM" id="SSF52266">
    <property type="entry name" value="SGNH hydrolase"/>
    <property type="match status" value="1"/>
</dbReference>
<dbReference type="InterPro" id="IPR013830">
    <property type="entry name" value="SGNH_hydro"/>
</dbReference>
<accession>A0ABT6Q746</accession>
<dbReference type="GO" id="GO:0016787">
    <property type="term" value="F:hydrolase activity"/>
    <property type="evidence" value="ECO:0007669"/>
    <property type="project" value="UniProtKB-KW"/>
</dbReference>
<evidence type="ECO:0000259" key="1">
    <source>
        <dbReference type="Pfam" id="PF13472"/>
    </source>
</evidence>
<feature type="domain" description="SGNH hydrolase-type esterase" evidence="1">
    <location>
        <begin position="9"/>
        <end position="193"/>
    </location>
</feature>
<keyword evidence="3" id="KW-1185">Reference proteome</keyword>